<sequence>MLVLSRRENQKVYFPQIGISICITRTQRGKTTLGINAPKHIDVIRQELLSDYQPSDRPRHLNANDRQTLPADVEEQIQLATDRITLAQQELQEGNEHDALALIGQAIAELDHLRLQNSADDPTPRVDSDQASSSDPSTWDNRQAVGETATVYQNSACSHRRCSDSIDEVRRVIIVKQDDDLASSLSAPQRDGVEFSQVDDGFHAFLELSRARKADAIVFDRVPVSAADIDIIRHCSQQPEIPIVVIETGRTSPSVRQVLAKTCSTDERTIVITSDRRDSIHYECDAGSSAFSLLIDVFTAFRVTAFDHVTFGRVKRRLLR</sequence>
<feature type="region of interest" description="Disordered" evidence="1">
    <location>
        <begin position="117"/>
        <end position="141"/>
    </location>
</feature>
<gene>
    <name evidence="2" type="ORF">QTN89_01015</name>
</gene>
<reference evidence="2 3" key="1">
    <citation type="submission" date="2023-06" db="EMBL/GenBank/DDBJ databases">
        <title>Roseiconus lacunae JC819 isolated from Gulf of Mannar region, Tamil Nadu.</title>
        <authorList>
            <person name="Pk S."/>
            <person name="Ch S."/>
            <person name="Ch V.R."/>
        </authorList>
    </citation>
    <scope>NUCLEOTIDE SEQUENCE [LARGE SCALE GENOMIC DNA]</scope>
    <source>
        <strain evidence="2 3">JC819</strain>
    </source>
</reference>
<keyword evidence="3" id="KW-1185">Reference proteome</keyword>
<dbReference type="InterPro" id="IPR036107">
    <property type="entry name" value="CsrA_sf"/>
</dbReference>
<feature type="compositionally biased region" description="Polar residues" evidence="1">
    <location>
        <begin position="129"/>
        <end position="141"/>
    </location>
</feature>
<evidence type="ECO:0000256" key="1">
    <source>
        <dbReference type="SAM" id="MobiDB-lite"/>
    </source>
</evidence>
<organism evidence="2 3">
    <name type="scientific">Roseiconus lacunae</name>
    <dbReference type="NCBI Taxonomy" id="2605694"/>
    <lineage>
        <taxon>Bacteria</taxon>
        <taxon>Pseudomonadati</taxon>
        <taxon>Planctomycetota</taxon>
        <taxon>Planctomycetia</taxon>
        <taxon>Pirellulales</taxon>
        <taxon>Pirellulaceae</taxon>
        <taxon>Roseiconus</taxon>
    </lineage>
</organism>
<protein>
    <submittedName>
        <fullName evidence="2">Carbon storage regulator</fullName>
    </submittedName>
</protein>
<dbReference type="Pfam" id="PF02599">
    <property type="entry name" value="CsrA"/>
    <property type="match status" value="1"/>
</dbReference>
<accession>A0ABT7PBX5</accession>
<name>A0ABT7PBX5_9BACT</name>
<dbReference type="InterPro" id="IPR003751">
    <property type="entry name" value="CsrA"/>
</dbReference>
<evidence type="ECO:0000313" key="2">
    <source>
        <dbReference type="EMBL" id="MDM4013989.1"/>
    </source>
</evidence>
<comment type="caution">
    <text evidence="2">The sequence shown here is derived from an EMBL/GenBank/DDBJ whole genome shotgun (WGS) entry which is preliminary data.</text>
</comment>
<dbReference type="Gene3D" id="2.60.40.4380">
    <property type="entry name" value="Translational regulator CsrA"/>
    <property type="match status" value="1"/>
</dbReference>
<proteinExistence type="predicted"/>
<evidence type="ECO:0000313" key="3">
    <source>
        <dbReference type="Proteomes" id="UP001239462"/>
    </source>
</evidence>
<dbReference type="SUPFAM" id="SSF117130">
    <property type="entry name" value="CsrA-like"/>
    <property type="match status" value="1"/>
</dbReference>
<dbReference type="RefSeq" id="WP_289161706.1">
    <property type="nucleotide sequence ID" value="NZ_JASZZN010000001.1"/>
</dbReference>
<dbReference type="EMBL" id="JASZZN010000001">
    <property type="protein sequence ID" value="MDM4013989.1"/>
    <property type="molecule type" value="Genomic_DNA"/>
</dbReference>
<dbReference type="Proteomes" id="UP001239462">
    <property type="component" value="Unassembled WGS sequence"/>
</dbReference>